<organism evidence="3 4">
    <name type="scientific">Cerrena zonata</name>
    <dbReference type="NCBI Taxonomy" id="2478898"/>
    <lineage>
        <taxon>Eukaryota</taxon>
        <taxon>Fungi</taxon>
        <taxon>Dikarya</taxon>
        <taxon>Basidiomycota</taxon>
        <taxon>Agaricomycotina</taxon>
        <taxon>Agaricomycetes</taxon>
        <taxon>Polyporales</taxon>
        <taxon>Cerrenaceae</taxon>
        <taxon>Cerrena</taxon>
    </lineage>
</organism>
<evidence type="ECO:0000256" key="1">
    <source>
        <dbReference type="SAM" id="Coils"/>
    </source>
</evidence>
<dbReference type="EMBL" id="JASBNA010000016">
    <property type="protein sequence ID" value="KAK7686691.1"/>
    <property type="molecule type" value="Genomic_DNA"/>
</dbReference>
<name>A0AAW0G0D0_9APHY</name>
<evidence type="ECO:0000256" key="2">
    <source>
        <dbReference type="SAM" id="MobiDB-lite"/>
    </source>
</evidence>
<keyword evidence="4" id="KW-1185">Reference proteome</keyword>
<reference evidence="3 4" key="1">
    <citation type="submission" date="2022-09" db="EMBL/GenBank/DDBJ databases">
        <authorList>
            <person name="Palmer J.M."/>
        </authorList>
    </citation>
    <scope>NUCLEOTIDE SEQUENCE [LARGE SCALE GENOMIC DNA]</scope>
    <source>
        <strain evidence="3 4">DSM 7382</strain>
    </source>
</reference>
<dbReference type="AlphaFoldDB" id="A0AAW0G0D0"/>
<proteinExistence type="predicted"/>
<sequence>MLEAELGETLQRNTESRVELEALEEAYNQLTQSVSFLEDRLHQLENLDIAPFTLPPTAIDAEPPAKRRRTASKSDKEAGGSGDAQSTPTTE</sequence>
<keyword evidence="1" id="KW-0175">Coiled coil</keyword>
<evidence type="ECO:0000313" key="3">
    <source>
        <dbReference type="EMBL" id="KAK7686691.1"/>
    </source>
</evidence>
<gene>
    <name evidence="3" type="ORF">QCA50_010291</name>
</gene>
<evidence type="ECO:0000313" key="4">
    <source>
        <dbReference type="Proteomes" id="UP001385951"/>
    </source>
</evidence>
<comment type="caution">
    <text evidence="3">The sequence shown here is derived from an EMBL/GenBank/DDBJ whole genome shotgun (WGS) entry which is preliminary data.</text>
</comment>
<accession>A0AAW0G0D0</accession>
<dbReference type="Proteomes" id="UP001385951">
    <property type="component" value="Unassembled WGS sequence"/>
</dbReference>
<protein>
    <submittedName>
        <fullName evidence="3">Uncharacterized protein</fullName>
    </submittedName>
</protein>
<feature type="coiled-coil region" evidence="1">
    <location>
        <begin position="13"/>
        <end position="47"/>
    </location>
</feature>
<feature type="region of interest" description="Disordered" evidence="2">
    <location>
        <begin position="51"/>
        <end position="91"/>
    </location>
</feature>